<dbReference type="SFLD" id="SFLDG00180">
    <property type="entry name" value="muconate_cycloisomerase"/>
    <property type="match status" value="1"/>
</dbReference>
<evidence type="ECO:0000256" key="2">
    <source>
        <dbReference type="ARBA" id="ARBA00022842"/>
    </source>
</evidence>
<comment type="cofactor">
    <cofactor evidence="4">
        <name>a divalent metal cation</name>
        <dbReference type="ChEBI" id="CHEBI:60240"/>
    </cofactor>
</comment>
<dbReference type="EC" id="4.2.1.113" evidence="4"/>
<comment type="catalytic activity">
    <reaction evidence="4">
        <text>(1R,6R)-6-hydroxy-2-succinyl-cyclohexa-2,4-diene-1-carboxylate = 2-succinylbenzoate + H2O</text>
        <dbReference type="Rhea" id="RHEA:10196"/>
        <dbReference type="ChEBI" id="CHEBI:15377"/>
        <dbReference type="ChEBI" id="CHEBI:18325"/>
        <dbReference type="ChEBI" id="CHEBI:58689"/>
        <dbReference type="EC" id="4.2.1.113"/>
    </reaction>
</comment>
<comment type="caution">
    <text evidence="6">The sequence shown here is derived from an EMBL/GenBank/DDBJ whole genome shotgun (WGS) entry which is preliminary data.</text>
</comment>
<proteinExistence type="inferred from homology"/>
<dbReference type="SFLD" id="SFLDS00001">
    <property type="entry name" value="Enolase"/>
    <property type="match status" value="1"/>
</dbReference>
<feature type="binding site" evidence="4">
    <location>
        <position position="187"/>
    </location>
    <ligand>
        <name>Mg(2+)</name>
        <dbReference type="ChEBI" id="CHEBI:18420"/>
    </ligand>
</feature>
<evidence type="ECO:0000259" key="5">
    <source>
        <dbReference type="SMART" id="SM00922"/>
    </source>
</evidence>
<dbReference type="PANTHER" id="PTHR48073:SF2">
    <property type="entry name" value="O-SUCCINYLBENZOATE SYNTHASE"/>
    <property type="match status" value="1"/>
</dbReference>
<dbReference type="Proteomes" id="UP001172708">
    <property type="component" value="Unassembled WGS sequence"/>
</dbReference>
<gene>
    <name evidence="4" type="primary">menC</name>
    <name evidence="6" type="ORF">QQX02_07455</name>
</gene>
<dbReference type="InterPro" id="IPR013342">
    <property type="entry name" value="Mandelate_racemase_C"/>
</dbReference>
<dbReference type="HAMAP" id="MF_00470">
    <property type="entry name" value="MenC_1"/>
    <property type="match status" value="1"/>
</dbReference>
<dbReference type="InterPro" id="IPR029017">
    <property type="entry name" value="Enolase-like_N"/>
</dbReference>
<dbReference type="SUPFAM" id="SSF51604">
    <property type="entry name" value="Enolase C-terminal domain-like"/>
    <property type="match status" value="1"/>
</dbReference>
<dbReference type="RefSeq" id="WP_301142216.1">
    <property type="nucleotide sequence ID" value="NZ_JAUHQA010000001.1"/>
</dbReference>
<dbReference type="InterPro" id="IPR010196">
    <property type="entry name" value="OSB_synthase_MenC1"/>
</dbReference>
<organism evidence="6 7">
    <name type="scientific">Demequina muriae</name>
    <dbReference type="NCBI Taxonomy" id="3051664"/>
    <lineage>
        <taxon>Bacteria</taxon>
        <taxon>Bacillati</taxon>
        <taxon>Actinomycetota</taxon>
        <taxon>Actinomycetes</taxon>
        <taxon>Micrococcales</taxon>
        <taxon>Demequinaceae</taxon>
        <taxon>Demequina</taxon>
    </lineage>
</organism>
<comment type="function">
    <text evidence="4">Converts 2-succinyl-6-hydroxy-2,4-cyclohexadiene-1-carboxylate (SHCHC) to 2-succinylbenzoate (OSB).</text>
</comment>
<evidence type="ECO:0000256" key="1">
    <source>
        <dbReference type="ARBA" id="ARBA00022723"/>
    </source>
</evidence>
<dbReference type="Pfam" id="PF18374">
    <property type="entry name" value="Enolase_like_N"/>
    <property type="match status" value="1"/>
</dbReference>
<dbReference type="InterPro" id="IPR029065">
    <property type="entry name" value="Enolase_C-like"/>
</dbReference>
<comment type="similarity">
    <text evidence="4">Belongs to the mandelate racemase/muconate lactonizing enzyme family. MenC type 1 subfamily.</text>
</comment>
<feature type="binding site" evidence="4">
    <location>
        <position position="164"/>
    </location>
    <ligand>
        <name>Mg(2+)</name>
        <dbReference type="ChEBI" id="CHEBI:18420"/>
    </ligand>
</feature>
<dbReference type="SMART" id="SM00922">
    <property type="entry name" value="MR_MLE"/>
    <property type="match status" value="1"/>
</dbReference>
<dbReference type="PANTHER" id="PTHR48073">
    <property type="entry name" value="O-SUCCINYLBENZOATE SYNTHASE-RELATED"/>
    <property type="match status" value="1"/>
</dbReference>
<keyword evidence="3 4" id="KW-0456">Lyase</keyword>
<dbReference type="SFLD" id="SFLDF00009">
    <property type="entry name" value="o-succinylbenzoate_synthase"/>
    <property type="match status" value="1"/>
</dbReference>
<dbReference type="Pfam" id="PF13378">
    <property type="entry name" value="MR_MLE_C"/>
    <property type="match status" value="1"/>
</dbReference>
<keyword evidence="1 4" id="KW-0479">Metal-binding</keyword>
<dbReference type="CDD" id="cd03320">
    <property type="entry name" value="OSBS"/>
    <property type="match status" value="1"/>
</dbReference>
<dbReference type="Gene3D" id="3.30.390.10">
    <property type="entry name" value="Enolase-like, N-terminal domain"/>
    <property type="match status" value="1"/>
</dbReference>
<keyword evidence="4" id="KW-0474">Menaquinone biosynthesis</keyword>
<reference evidence="6" key="1">
    <citation type="submission" date="2023-06" db="EMBL/GenBank/DDBJ databases">
        <title>Egi l300058.</title>
        <authorList>
            <person name="Gao L."/>
            <person name="Fang B.-Z."/>
            <person name="Li W.-J."/>
        </authorList>
    </citation>
    <scope>NUCLEOTIDE SEQUENCE</scope>
    <source>
        <strain evidence="6">EGI L300058</strain>
    </source>
</reference>
<protein>
    <recommendedName>
        <fullName evidence="4">o-succinylbenzoate synthase</fullName>
        <shortName evidence="4">OSB synthase</shortName>
        <shortName evidence="4">OSBS</shortName>
        <ecNumber evidence="4">4.2.1.113</ecNumber>
    </recommendedName>
    <alternativeName>
        <fullName evidence="4">4-(2'-carboxyphenyl)-4-oxybutyric acid synthase</fullName>
    </alternativeName>
    <alternativeName>
        <fullName evidence="4">o-succinylbenzoic acid synthase</fullName>
    </alternativeName>
</protein>
<keyword evidence="2 4" id="KW-0460">Magnesium</keyword>
<dbReference type="EMBL" id="JAUHQA010000001">
    <property type="protein sequence ID" value="MDN4480754.1"/>
    <property type="molecule type" value="Genomic_DNA"/>
</dbReference>
<accession>A0ABT8GHM0</accession>
<name>A0ABT8GHM0_9MICO</name>
<evidence type="ECO:0000313" key="7">
    <source>
        <dbReference type="Proteomes" id="UP001172708"/>
    </source>
</evidence>
<keyword evidence="7" id="KW-1185">Reference proteome</keyword>
<sequence>MEFRPFTVELRTRFRGLTSRSGVLVRAIDAEGHEHWGEYSPFADYSPERKSRWWRAAMEAARGEWPAPVRDSVAVNSIVPEVDPERARAYATAGGARTAKVKVGGGTLADDIARIEAVADALGAGGAIRIDVNGGWELDDAVRAIQALDRAARTGGVDGLEYVEQPCDTVADLASLRRRVDVPIAADEAIRIPGTASAVLAADAADVFILKASPLGGVRRALEIADEIAPRPVVIASSMESSVGLAAGIALACALPEEPLACGLGTGMLLATDTVASTLAPTGGRIGSQPLEVI</sequence>
<dbReference type="NCBIfam" id="NF002782">
    <property type="entry name" value="PRK02901.1"/>
    <property type="match status" value="1"/>
</dbReference>
<dbReference type="InterPro" id="IPR036849">
    <property type="entry name" value="Enolase-like_C_sf"/>
</dbReference>
<dbReference type="SUPFAM" id="SSF54826">
    <property type="entry name" value="Enolase N-terminal domain-like"/>
    <property type="match status" value="1"/>
</dbReference>
<comment type="pathway">
    <text evidence="4">Quinol/quinone metabolism; 1,4-dihydroxy-2-naphthoate biosynthesis; 1,4-dihydroxy-2-naphthoate from chorismate: step 4/7.</text>
</comment>
<dbReference type="Gene3D" id="3.20.20.120">
    <property type="entry name" value="Enolase-like C-terminal domain"/>
    <property type="match status" value="1"/>
</dbReference>
<evidence type="ECO:0000256" key="4">
    <source>
        <dbReference type="HAMAP-Rule" id="MF_00470"/>
    </source>
</evidence>
<feature type="active site" description="Proton donor" evidence="4">
    <location>
        <position position="102"/>
    </location>
</feature>
<feature type="binding site" evidence="4">
    <location>
        <position position="131"/>
    </location>
    <ligand>
        <name>Mg(2+)</name>
        <dbReference type="ChEBI" id="CHEBI:18420"/>
    </ligand>
</feature>
<comment type="pathway">
    <text evidence="4">Quinol/quinone metabolism; menaquinone biosynthesis.</text>
</comment>
<feature type="active site" description="Proton acceptor" evidence="4">
    <location>
        <position position="211"/>
    </location>
</feature>
<feature type="domain" description="Mandelate racemase/muconate lactonizing enzyme C-terminal" evidence="5">
    <location>
        <begin position="80"/>
        <end position="183"/>
    </location>
</feature>
<evidence type="ECO:0000313" key="6">
    <source>
        <dbReference type="EMBL" id="MDN4480754.1"/>
    </source>
</evidence>
<evidence type="ECO:0000256" key="3">
    <source>
        <dbReference type="ARBA" id="ARBA00023239"/>
    </source>
</evidence>
<dbReference type="GO" id="GO:0043748">
    <property type="term" value="F:O-succinylbenzoate synthase activity"/>
    <property type="evidence" value="ECO:0007669"/>
    <property type="project" value="UniProtKB-EC"/>
</dbReference>